<keyword evidence="1" id="KW-0378">Hydrolase</keyword>
<evidence type="ECO:0000256" key="2">
    <source>
        <dbReference type="SAM" id="MobiDB-lite"/>
    </source>
</evidence>
<comment type="caution">
    <text evidence="4">The sequence shown here is derived from an EMBL/GenBank/DDBJ whole genome shotgun (WGS) entry which is preliminary data.</text>
</comment>
<dbReference type="InterPro" id="IPR044819">
    <property type="entry name" value="OBL-like"/>
</dbReference>
<evidence type="ECO:0000313" key="4">
    <source>
        <dbReference type="EMBL" id="KAH8514142.1"/>
    </source>
</evidence>
<dbReference type="GO" id="GO:0004806">
    <property type="term" value="F:triacylglycerol lipase activity"/>
    <property type="evidence" value="ECO:0007669"/>
    <property type="project" value="InterPro"/>
</dbReference>
<sequence length="585" mass="66199">MAAATNTPTEFEENSNDDDKSEMNITSYLIVRPEKGGILDLLRYLVWADIGSGVKFLESSDEGIMGGEAADHRWIILVSIIVRKIISLLGKPMEYTGFVADFFLNLLFQNGGIMGLFLNFLQGKVVTPQRDTETFISTIGHLDGRIDLYRDENLLEQLDNLVSAKKIATEEIGNRALMDLCIMASKLAYENTKVVQNFQKEMSTQVFILCDKPKDANLILISFRGTKPFNADDWGTDFDYSWYEIPKLGRVHMGFLEALGLGNRADTATFHNHLQMKSTSFNHGYDGSGSLSSNTDSDMEENERDQFSASEEGTAVGHKKFLSEKVKKTAYYAVRKKLKSILMEHKNAKFVVTGHSLGGALAVLFPTVLVLHQQTDIMKRLLGVYTFGQPRIGNLQLAKFMEAHLEYPVPKYFRVVYSYDLVPRLPCDDKTFLYKHFGVCLYYNSLYIEQAFVTAHAHNSNGRIRRNLLIESESFCQYSHLVLLTKKFNGKETTISTAPHKLDEEPDPNFYGLRNVVSAHLNSVWELIRSFVVGYTHGPMYKESWFMVFARIMGLALPGIAAHCPTDYVNSVRLGKERIVRMSSF</sequence>
<proteinExistence type="predicted"/>
<keyword evidence="5" id="KW-1185">Reference proteome</keyword>
<dbReference type="Gene3D" id="3.40.50.1820">
    <property type="entry name" value="alpha/beta hydrolase"/>
    <property type="match status" value="1"/>
</dbReference>
<dbReference type="PANTHER" id="PTHR46086:SF3">
    <property type="entry name" value="TRIACYLGLYCEROL LIPASE OBL1"/>
    <property type="match status" value="1"/>
</dbReference>
<evidence type="ECO:0000313" key="5">
    <source>
        <dbReference type="Proteomes" id="UP000807159"/>
    </source>
</evidence>
<evidence type="ECO:0000259" key="3">
    <source>
        <dbReference type="Pfam" id="PF01764"/>
    </source>
</evidence>
<dbReference type="EMBL" id="JACEGQ020000003">
    <property type="protein sequence ID" value="KAH8514142.1"/>
    <property type="molecule type" value="Genomic_DNA"/>
</dbReference>
<feature type="region of interest" description="Disordered" evidence="2">
    <location>
        <begin position="285"/>
        <end position="312"/>
    </location>
</feature>
<feature type="domain" description="Fungal lipase-type" evidence="3">
    <location>
        <begin position="221"/>
        <end position="428"/>
    </location>
</feature>
<dbReference type="GO" id="GO:0006629">
    <property type="term" value="P:lipid metabolic process"/>
    <property type="evidence" value="ECO:0007669"/>
    <property type="project" value="InterPro"/>
</dbReference>
<gene>
    <name evidence="4" type="ORF">H0E87_007120</name>
</gene>
<dbReference type="SUPFAM" id="SSF53474">
    <property type="entry name" value="alpha/beta-Hydrolases"/>
    <property type="match status" value="1"/>
</dbReference>
<dbReference type="PANTHER" id="PTHR46086">
    <property type="entry name" value="ALPHA/BETA-HYDROLASES SUPERFAMILY PROTEIN"/>
    <property type="match status" value="1"/>
</dbReference>
<evidence type="ECO:0000256" key="1">
    <source>
        <dbReference type="ARBA" id="ARBA00022801"/>
    </source>
</evidence>
<dbReference type="Pfam" id="PF01764">
    <property type="entry name" value="Lipase_3"/>
    <property type="match status" value="1"/>
</dbReference>
<dbReference type="Proteomes" id="UP000807159">
    <property type="component" value="Chromosome 3"/>
</dbReference>
<dbReference type="AlphaFoldDB" id="A0A8T2ZB22"/>
<dbReference type="InterPro" id="IPR029058">
    <property type="entry name" value="AB_hydrolase_fold"/>
</dbReference>
<dbReference type="CDD" id="cd00519">
    <property type="entry name" value="Lipase_3"/>
    <property type="match status" value="1"/>
</dbReference>
<dbReference type="InterPro" id="IPR002921">
    <property type="entry name" value="Fungal_lipase-type"/>
</dbReference>
<reference evidence="4" key="1">
    <citation type="journal article" date="2021" name="J. Hered.">
        <title>Genome Assembly of Salicaceae Populus deltoides (Eastern Cottonwood) I-69 Based on Nanopore Sequencing and Hi-C Technologies.</title>
        <authorList>
            <person name="Bai S."/>
            <person name="Wu H."/>
            <person name="Zhang J."/>
            <person name="Pan Z."/>
            <person name="Zhao W."/>
            <person name="Li Z."/>
            <person name="Tong C."/>
        </authorList>
    </citation>
    <scope>NUCLEOTIDE SEQUENCE</scope>
    <source>
        <tissue evidence="4">Leaf</tissue>
    </source>
</reference>
<name>A0A8T2ZB22_POPDE</name>
<protein>
    <recommendedName>
        <fullName evidence="3">Fungal lipase-type domain-containing protein</fullName>
    </recommendedName>
</protein>
<accession>A0A8T2ZB22</accession>
<organism evidence="4 5">
    <name type="scientific">Populus deltoides</name>
    <name type="common">Eastern poplar</name>
    <name type="synonym">Eastern cottonwood</name>
    <dbReference type="NCBI Taxonomy" id="3696"/>
    <lineage>
        <taxon>Eukaryota</taxon>
        <taxon>Viridiplantae</taxon>
        <taxon>Streptophyta</taxon>
        <taxon>Embryophyta</taxon>
        <taxon>Tracheophyta</taxon>
        <taxon>Spermatophyta</taxon>
        <taxon>Magnoliopsida</taxon>
        <taxon>eudicotyledons</taxon>
        <taxon>Gunneridae</taxon>
        <taxon>Pentapetalae</taxon>
        <taxon>rosids</taxon>
        <taxon>fabids</taxon>
        <taxon>Malpighiales</taxon>
        <taxon>Salicaceae</taxon>
        <taxon>Saliceae</taxon>
        <taxon>Populus</taxon>
    </lineage>
</organism>